<dbReference type="AlphaFoldDB" id="A0AB39VD77"/>
<dbReference type="SUPFAM" id="SSF53098">
    <property type="entry name" value="Ribonuclease H-like"/>
    <property type="match status" value="1"/>
</dbReference>
<dbReference type="InterPro" id="IPR036397">
    <property type="entry name" value="RNaseH_sf"/>
</dbReference>
<dbReference type="RefSeq" id="WP_369713217.1">
    <property type="nucleotide sequence ID" value="NZ_CP165646.1"/>
</dbReference>
<evidence type="ECO:0000313" key="1">
    <source>
        <dbReference type="EMBL" id="XDU64993.1"/>
    </source>
</evidence>
<proteinExistence type="predicted"/>
<evidence type="ECO:0008006" key="2">
    <source>
        <dbReference type="Google" id="ProtNLM"/>
    </source>
</evidence>
<organism evidence="1">
    <name type="scientific">Leptotrichia mesophila</name>
    <dbReference type="NCBI Taxonomy" id="3239303"/>
    <lineage>
        <taxon>Bacteria</taxon>
        <taxon>Fusobacteriati</taxon>
        <taxon>Fusobacteriota</taxon>
        <taxon>Fusobacteriia</taxon>
        <taxon>Fusobacteriales</taxon>
        <taxon>Leptotrichiaceae</taxon>
        <taxon>Leptotrichia</taxon>
    </lineage>
</organism>
<name>A0AB39VD77_9FUSO</name>
<dbReference type="Gene3D" id="3.30.420.10">
    <property type="entry name" value="Ribonuclease H-like superfamily/Ribonuclease H"/>
    <property type="match status" value="1"/>
</dbReference>
<dbReference type="InterPro" id="IPR012337">
    <property type="entry name" value="RNaseH-like_sf"/>
</dbReference>
<sequence>MLNSVVSARVESKACFATFVELKTRFYIAIKMKDRSKDSMMKAIKQVTACIPKGTFKTFTSDRGKKFLCWE</sequence>
<dbReference type="GO" id="GO:0003676">
    <property type="term" value="F:nucleic acid binding"/>
    <property type="evidence" value="ECO:0007669"/>
    <property type="project" value="InterPro"/>
</dbReference>
<protein>
    <recommendedName>
        <fullName evidence="2">Integrase catalytic domain-containing protein</fullName>
    </recommendedName>
</protein>
<gene>
    <name evidence="1" type="ORF">AB8B23_02210</name>
</gene>
<reference evidence="1" key="1">
    <citation type="submission" date="2024-07" db="EMBL/GenBank/DDBJ databases">
        <authorList>
            <person name="Li X.-J."/>
            <person name="Wang X."/>
        </authorList>
    </citation>
    <scope>NUCLEOTIDE SEQUENCE</scope>
    <source>
        <strain evidence="1">HSP-342</strain>
    </source>
</reference>
<accession>A0AB39VD77</accession>
<dbReference type="EMBL" id="CP165646">
    <property type="protein sequence ID" value="XDU64993.1"/>
    <property type="molecule type" value="Genomic_DNA"/>
</dbReference>
<dbReference type="KEGG" id="lmes:AB8B23_02210"/>